<keyword evidence="8" id="KW-0969">Cilium</keyword>
<comment type="subunit">
    <text evidence="4">The basal body constitutes a major portion of the flagellar organelle and consists of five rings (E,L,P,S, and M) mounted on a central rod. The rod consists of about 26 subunits of FlgG in the distal portion, and FlgB, FlgC and FlgF are thought to build up the proximal portion of the rod with about 6 subunits each.</text>
</comment>
<keyword evidence="9" id="KW-1185">Reference proteome</keyword>
<comment type="similarity">
    <text evidence="2 4">Belongs to the flagella basal body rod proteins family.</text>
</comment>
<evidence type="ECO:0000313" key="9">
    <source>
        <dbReference type="Proteomes" id="UP000228751"/>
    </source>
</evidence>
<dbReference type="Pfam" id="PF06429">
    <property type="entry name" value="Flg_bbr_C"/>
    <property type="match status" value="1"/>
</dbReference>
<evidence type="ECO:0000313" key="8">
    <source>
        <dbReference type="EMBL" id="PHY92892.1"/>
    </source>
</evidence>
<comment type="subcellular location">
    <subcellularLocation>
        <location evidence="1 4">Bacterial flagellum basal body</location>
    </subcellularLocation>
</comment>
<dbReference type="NCBIfam" id="TIGR03506">
    <property type="entry name" value="FlgEFG_subfam"/>
    <property type="match status" value="1"/>
</dbReference>
<name>A0A2G4R8N3_9PROT</name>
<dbReference type="GO" id="GO:0030694">
    <property type="term" value="C:bacterial-type flagellum basal body, rod"/>
    <property type="evidence" value="ECO:0007669"/>
    <property type="project" value="UniProtKB-UniRule"/>
</dbReference>
<evidence type="ECO:0000256" key="4">
    <source>
        <dbReference type="RuleBase" id="RU362116"/>
    </source>
</evidence>
<comment type="caution">
    <text evidence="8">The sequence shown here is derived from an EMBL/GenBank/DDBJ whole genome shotgun (WGS) entry which is preliminary data.</text>
</comment>
<keyword evidence="3 4" id="KW-0975">Bacterial flagellum</keyword>
<dbReference type="InterPro" id="IPR020013">
    <property type="entry name" value="Flagellar_FlgE/F/G"/>
</dbReference>
<dbReference type="Pfam" id="PF00460">
    <property type="entry name" value="Flg_bb_rod"/>
    <property type="match status" value="1"/>
</dbReference>
<keyword evidence="8" id="KW-0966">Cell projection</keyword>
<dbReference type="PANTHER" id="PTHR30435">
    <property type="entry name" value="FLAGELLAR PROTEIN"/>
    <property type="match status" value="1"/>
</dbReference>
<evidence type="ECO:0000256" key="2">
    <source>
        <dbReference type="ARBA" id="ARBA00009677"/>
    </source>
</evidence>
<dbReference type="InterPro" id="IPR001444">
    <property type="entry name" value="Flag_bb_rod_N"/>
</dbReference>
<keyword evidence="8" id="KW-0282">Flagellum</keyword>
<dbReference type="PANTHER" id="PTHR30435:SF19">
    <property type="entry name" value="FLAGELLAR BASAL-BODY ROD PROTEIN FLGG"/>
    <property type="match status" value="1"/>
</dbReference>
<dbReference type="SUPFAM" id="SSF117143">
    <property type="entry name" value="Flagellar hook protein flgE"/>
    <property type="match status" value="1"/>
</dbReference>
<proteinExistence type="inferred from homology"/>
<feature type="domain" description="Flagellar basal body rod protein N-terminal" evidence="5">
    <location>
        <begin position="6"/>
        <end position="35"/>
    </location>
</feature>
<dbReference type="AlphaFoldDB" id="A0A2G4R8N3"/>
<dbReference type="Pfam" id="PF22692">
    <property type="entry name" value="LlgE_F_G_D1"/>
    <property type="match status" value="1"/>
</dbReference>
<dbReference type="GO" id="GO:0071978">
    <property type="term" value="P:bacterial-type flagellum-dependent swarming motility"/>
    <property type="evidence" value="ECO:0007669"/>
    <property type="project" value="TreeGrafter"/>
</dbReference>
<dbReference type="InterPro" id="IPR053967">
    <property type="entry name" value="LlgE_F_G-like_D1"/>
</dbReference>
<accession>A0A2G4R8N3</accession>
<gene>
    <name evidence="8" type="primary">flgF</name>
    <name evidence="8" type="ORF">CSR02_14695</name>
</gene>
<dbReference type="OrthoDB" id="9804559at2"/>
<evidence type="ECO:0000259" key="6">
    <source>
        <dbReference type="Pfam" id="PF06429"/>
    </source>
</evidence>
<protein>
    <recommendedName>
        <fullName evidence="4">Flagellar basal-body rod protein FlgF</fullName>
    </recommendedName>
</protein>
<sequence>MDNTSYIALSRIDALTRALDVTSNNLANANTDGFKLSRVQFSDYLSKQKDAQGTGSEKVIHYAQDRATYTDPMQGTLRQTGNPLDLALNGEGYFTVRTPNGIRLTRNGQFHRSNDGTIVNGDGDPVLDDQNRNIVIDPQDQILPLGVSSDGTISTEKGAIASLNVVDVDNENTLQDEGNHLLNPTTQTHQVTSKEVRQGMLESSNVNAIAETTNMIRIQRAYDLNFQLVQTESTRRLNAIDKITADASS</sequence>
<dbReference type="InterPro" id="IPR019776">
    <property type="entry name" value="Flagellar_basal_body_rod_CS"/>
</dbReference>
<dbReference type="InterPro" id="IPR012836">
    <property type="entry name" value="FlgF"/>
</dbReference>
<evidence type="ECO:0000259" key="5">
    <source>
        <dbReference type="Pfam" id="PF00460"/>
    </source>
</evidence>
<dbReference type="InterPro" id="IPR010930">
    <property type="entry name" value="Flg_bb/hook_C_dom"/>
</dbReference>
<feature type="domain" description="Flagellar basal-body/hook protein C-terminal" evidence="6">
    <location>
        <begin position="197"/>
        <end position="233"/>
    </location>
</feature>
<dbReference type="PROSITE" id="PS00588">
    <property type="entry name" value="FLAGELLA_BB_ROD"/>
    <property type="match status" value="1"/>
</dbReference>
<organism evidence="8 9">
    <name type="scientific">Acetobacter pomorum</name>
    <dbReference type="NCBI Taxonomy" id="65959"/>
    <lineage>
        <taxon>Bacteria</taxon>
        <taxon>Pseudomonadati</taxon>
        <taxon>Pseudomonadota</taxon>
        <taxon>Alphaproteobacteria</taxon>
        <taxon>Acetobacterales</taxon>
        <taxon>Acetobacteraceae</taxon>
        <taxon>Acetobacter</taxon>
    </lineage>
</organism>
<evidence type="ECO:0000259" key="7">
    <source>
        <dbReference type="Pfam" id="PF22692"/>
    </source>
</evidence>
<dbReference type="NCBIfam" id="TIGR02490">
    <property type="entry name" value="flgF"/>
    <property type="match status" value="1"/>
</dbReference>
<evidence type="ECO:0000256" key="1">
    <source>
        <dbReference type="ARBA" id="ARBA00004117"/>
    </source>
</evidence>
<feature type="domain" description="Flagellar hook protein FlgE/F/G-like D1" evidence="7">
    <location>
        <begin position="87"/>
        <end position="154"/>
    </location>
</feature>
<reference evidence="8 9" key="1">
    <citation type="submission" date="2017-10" db="EMBL/GenBank/DDBJ databases">
        <title>Genomic analysis of the genus Acetobacter.</title>
        <authorList>
            <person name="Kim K.H."/>
            <person name="Chun B.H."/>
            <person name="Son A.R."/>
            <person name="Jeon C.O."/>
        </authorList>
    </citation>
    <scope>NUCLEOTIDE SEQUENCE [LARGE SCALE GENOMIC DNA]</scope>
    <source>
        <strain evidence="8 9">LHT 2458</strain>
    </source>
</reference>
<dbReference type="EMBL" id="PEBQ01000184">
    <property type="protein sequence ID" value="PHY92892.1"/>
    <property type="molecule type" value="Genomic_DNA"/>
</dbReference>
<dbReference type="InterPro" id="IPR037925">
    <property type="entry name" value="FlgE/F/G-like"/>
</dbReference>
<dbReference type="Proteomes" id="UP000228751">
    <property type="component" value="Unassembled WGS sequence"/>
</dbReference>
<evidence type="ECO:0000256" key="3">
    <source>
        <dbReference type="ARBA" id="ARBA00023143"/>
    </source>
</evidence>